<dbReference type="SUPFAM" id="SSF53850">
    <property type="entry name" value="Periplasmic binding protein-like II"/>
    <property type="match status" value="1"/>
</dbReference>
<organism evidence="3 4">
    <name type="scientific">Comamonas terrigena</name>
    <dbReference type="NCBI Taxonomy" id="32013"/>
    <lineage>
        <taxon>Bacteria</taxon>
        <taxon>Pseudomonadati</taxon>
        <taxon>Pseudomonadota</taxon>
        <taxon>Betaproteobacteria</taxon>
        <taxon>Burkholderiales</taxon>
        <taxon>Comamonadaceae</taxon>
        <taxon>Comamonas</taxon>
    </lineage>
</organism>
<evidence type="ECO:0000256" key="1">
    <source>
        <dbReference type="ARBA" id="ARBA00006987"/>
    </source>
</evidence>
<dbReference type="InterPro" id="IPR005064">
    <property type="entry name" value="BUG"/>
</dbReference>
<feature type="chain" id="PRO_5012292381" evidence="2">
    <location>
        <begin position="22"/>
        <end position="318"/>
    </location>
</feature>
<dbReference type="Pfam" id="PF03401">
    <property type="entry name" value="TctC"/>
    <property type="match status" value="1"/>
</dbReference>
<dbReference type="Gene3D" id="3.40.190.150">
    <property type="entry name" value="Bordetella uptake gene, domain 1"/>
    <property type="match status" value="1"/>
</dbReference>
<dbReference type="InterPro" id="IPR042100">
    <property type="entry name" value="Bug_dom1"/>
</dbReference>
<dbReference type="STRING" id="1219032.GCA_001515545_01033"/>
<evidence type="ECO:0000313" key="4">
    <source>
        <dbReference type="Proteomes" id="UP000220246"/>
    </source>
</evidence>
<dbReference type="OrthoDB" id="8678477at2"/>
<gene>
    <name evidence="3" type="ORF">CRM82_18365</name>
</gene>
<dbReference type="Proteomes" id="UP000220246">
    <property type="component" value="Unassembled WGS sequence"/>
</dbReference>
<dbReference type="GeneID" id="80802594"/>
<evidence type="ECO:0000313" key="3">
    <source>
        <dbReference type="EMBL" id="PEH90291.1"/>
    </source>
</evidence>
<proteinExistence type="inferred from homology"/>
<protein>
    <submittedName>
        <fullName evidence="3">Tripartite tricarboxylate transporter substrate binding protein</fullName>
    </submittedName>
</protein>
<keyword evidence="2" id="KW-0732">Signal</keyword>
<comment type="similarity">
    <text evidence="1">Belongs to the UPF0065 (bug) family.</text>
</comment>
<comment type="caution">
    <text evidence="3">The sequence shown here is derived from an EMBL/GenBank/DDBJ whole genome shotgun (WGS) entry which is preliminary data.</text>
</comment>
<dbReference type="RefSeq" id="WP_066534140.1">
    <property type="nucleotide sequence ID" value="NZ_JAOBYP010000015.1"/>
</dbReference>
<dbReference type="AlphaFoldDB" id="A0A2A7UYN2"/>
<dbReference type="CDD" id="cd13578">
    <property type="entry name" value="PBP2_Bug27"/>
    <property type="match status" value="1"/>
</dbReference>
<dbReference type="PANTHER" id="PTHR42928">
    <property type="entry name" value="TRICARBOXYLATE-BINDING PROTEIN"/>
    <property type="match status" value="1"/>
</dbReference>
<accession>A0A2A7UYN2</accession>
<dbReference type="PANTHER" id="PTHR42928:SF5">
    <property type="entry name" value="BLR1237 PROTEIN"/>
    <property type="match status" value="1"/>
</dbReference>
<keyword evidence="4" id="KW-1185">Reference proteome</keyword>
<dbReference type="EMBL" id="PDEA01000001">
    <property type="protein sequence ID" value="PEH90291.1"/>
    <property type="molecule type" value="Genomic_DNA"/>
</dbReference>
<feature type="signal peptide" evidence="2">
    <location>
        <begin position="1"/>
        <end position="21"/>
    </location>
</feature>
<dbReference type="PIRSF" id="PIRSF017082">
    <property type="entry name" value="YflP"/>
    <property type="match status" value="1"/>
</dbReference>
<dbReference type="Gene3D" id="3.40.190.10">
    <property type="entry name" value="Periplasmic binding protein-like II"/>
    <property type="match status" value="1"/>
</dbReference>
<reference evidence="4" key="1">
    <citation type="submission" date="2017-09" db="EMBL/GenBank/DDBJ databases">
        <title>FDA dAtabase for Regulatory Grade micrObial Sequences (FDA-ARGOS): Supporting development and validation of Infectious Disease Dx tests.</title>
        <authorList>
            <person name="Minogue T."/>
            <person name="Wolcott M."/>
            <person name="Wasieloski L."/>
            <person name="Aguilar W."/>
            <person name="Moore D."/>
            <person name="Tallon L."/>
            <person name="Sadzewicz L."/>
            <person name="Ott S."/>
            <person name="Zhao X."/>
            <person name="Nagaraj S."/>
            <person name="Vavikolanu K."/>
            <person name="Aluvathingal J."/>
            <person name="Nadendla S."/>
            <person name="Sichtig H."/>
        </authorList>
    </citation>
    <scope>NUCLEOTIDE SEQUENCE [LARGE SCALE GENOMIC DNA]</scope>
    <source>
        <strain evidence="4">FDAARGOS_394</strain>
    </source>
</reference>
<sequence>MKSLKQYLLAACACAAVAAHAAFPERTITMVVPYAPGGAADAVARVVATRLGAKLGVSVIVDNKAGASGTIGAGFVAKAPADGYTMLYDATPQSINPHLFPKMPYAANALQPLSLVLLAPNALVVKADSPLKSVSDLIARAKAEPGKLNFASGGSGTVQRLAAELFRQKLNLDMVHVPYKSGGPAIADVMGGQVDFMFGTVAATYPLISGGKLRALAVSAPERSKRLPDVPTVAETVIPGYEAYEWNGVFLPAGTPEPVAAKLQQTLAEVLKEDAVKQRLSDLGAQAIGSTPADFAVFLKQEDAKWGEVVRKGHIKLD</sequence>
<evidence type="ECO:0000256" key="2">
    <source>
        <dbReference type="SAM" id="SignalP"/>
    </source>
</evidence>
<name>A0A2A7UYN2_COMTR</name>